<name>A0A6A5BNR6_NAEFO</name>
<accession>A0A6A5BNR6</accession>
<evidence type="ECO:0000259" key="5">
    <source>
        <dbReference type="PROSITE" id="PS51519"/>
    </source>
</evidence>
<keyword evidence="3" id="KW-0804">Transcription</keyword>
<feature type="domain" description="RWP-RK" evidence="5">
    <location>
        <begin position="117"/>
        <end position="204"/>
    </location>
</feature>
<dbReference type="GeneID" id="68109755"/>
<evidence type="ECO:0000256" key="3">
    <source>
        <dbReference type="ARBA" id="ARBA00023163"/>
    </source>
</evidence>
<dbReference type="VEuPathDB" id="AmoebaDB:FDP41_002537"/>
<comment type="caution">
    <text evidence="6">The sequence shown here is derived from an EMBL/GenBank/DDBJ whole genome shotgun (WGS) entry which is preliminary data.</text>
</comment>
<evidence type="ECO:0000313" key="6">
    <source>
        <dbReference type="EMBL" id="KAF0978717.1"/>
    </source>
</evidence>
<evidence type="ECO:0000256" key="4">
    <source>
        <dbReference type="ARBA" id="ARBA00023242"/>
    </source>
</evidence>
<keyword evidence="1" id="KW-0805">Transcription regulation</keyword>
<protein>
    <recommendedName>
        <fullName evidence="5">RWP-RK domain-containing protein</fullName>
    </recommendedName>
</protein>
<dbReference type="AlphaFoldDB" id="A0A6A5BNR6"/>
<evidence type="ECO:0000313" key="7">
    <source>
        <dbReference type="Proteomes" id="UP000444721"/>
    </source>
</evidence>
<dbReference type="InterPro" id="IPR003035">
    <property type="entry name" value="RWP-RK_dom"/>
</dbReference>
<dbReference type="Proteomes" id="UP000444721">
    <property type="component" value="Unassembled WGS sequence"/>
</dbReference>
<gene>
    <name evidence="6" type="ORF">FDP41_002537</name>
</gene>
<dbReference type="VEuPathDB" id="AmoebaDB:NF0075000"/>
<keyword evidence="2" id="KW-0238">DNA-binding</keyword>
<reference evidence="6 7" key="1">
    <citation type="journal article" date="2019" name="Sci. Rep.">
        <title>Nanopore sequencing improves the draft genome of the human pathogenic amoeba Naegleria fowleri.</title>
        <authorList>
            <person name="Liechti N."/>
            <person name="Schurch N."/>
            <person name="Bruggmann R."/>
            <person name="Wittwer M."/>
        </authorList>
    </citation>
    <scope>NUCLEOTIDE SEQUENCE [LARGE SCALE GENOMIC DNA]</scope>
    <source>
        <strain evidence="6 7">ATCC 30894</strain>
    </source>
</reference>
<dbReference type="Pfam" id="PF02042">
    <property type="entry name" value="RWP-RK"/>
    <property type="match status" value="1"/>
</dbReference>
<dbReference type="VEuPathDB" id="AmoebaDB:NfTy_040970"/>
<evidence type="ECO:0000256" key="1">
    <source>
        <dbReference type="ARBA" id="ARBA00023015"/>
    </source>
</evidence>
<dbReference type="GO" id="GO:0003677">
    <property type="term" value="F:DNA binding"/>
    <property type="evidence" value="ECO:0007669"/>
    <property type="project" value="UniProtKB-KW"/>
</dbReference>
<dbReference type="PROSITE" id="PS51519">
    <property type="entry name" value="RWP_RK"/>
    <property type="match status" value="1"/>
</dbReference>
<dbReference type="RefSeq" id="XP_044563430.1">
    <property type="nucleotide sequence ID" value="XM_044705742.1"/>
</dbReference>
<keyword evidence="7" id="KW-1185">Reference proteome</keyword>
<keyword evidence="4" id="KW-0539">Nucleus</keyword>
<sequence>MEKKQSQQQQAIDQHDNHLLFTSTSTGTSLSALSLRAPQQDSRSSTSTTNCFSFHDSHHHMRSKYFTRTSTTACGGGGDCCSVIHHHKKEGSIPSVATNRCVCRGGDPGAESSTLLLDSTASRKDQMKNTNVRLHVTHKEMSRYFNASQITAARLLGVSISTLKRRYKEVSNGSRWPYSKLSTSEKKKSIWFYINDEDENEKSISKECQLVLAKAFQNCTLPSTFYFSDLRKQDRRVIFYKYIPEHSNTTNQSTLTH</sequence>
<dbReference type="EMBL" id="VFQX01000029">
    <property type="protein sequence ID" value="KAF0978717.1"/>
    <property type="molecule type" value="Genomic_DNA"/>
</dbReference>
<proteinExistence type="predicted"/>
<organism evidence="6 7">
    <name type="scientific">Naegleria fowleri</name>
    <name type="common">Brain eating amoeba</name>
    <dbReference type="NCBI Taxonomy" id="5763"/>
    <lineage>
        <taxon>Eukaryota</taxon>
        <taxon>Discoba</taxon>
        <taxon>Heterolobosea</taxon>
        <taxon>Tetramitia</taxon>
        <taxon>Eutetramitia</taxon>
        <taxon>Vahlkampfiidae</taxon>
        <taxon>Naegleria</taxon>
    </lineage>
</organism>
<evidence type="ECO:0000256" key="2">
    <source>
        <dbReference type="ARBA" id="ARBA00023125"/>
    </source>
</evidence>